<dbReference type="PANTHER" id="PTHR43790">
    <property type="entry name" value="CARBOHYDRATE TRANSPORT ATP-BINDING PROTEIN MG119-RELATED"/>
    <property type="match status" value="1"/>
</dbReference>
<keyword evidence="2" id="KW-1003">Cell membrane</keyword>
<gene>
    <name evidence="12" type="ORF">SAMN05444168_5500</name>
</gene>
<feature type="domain" description="ABC transporter" evidence="11">
    <location>
        <begin position="32"/>
        <end position="269"/>
    </location>
</feature>
<dbReference type="SUPFAM" id="SSF52540">
    <property type="entry name" value="P-loop containing nucleoside triphosphate hydrolases"/>
    <property type="match status" value="2"/>
</dbReference>
<dbReference type="InterPro" id="IPR003439">
    <property type="entry name" value="ABC_transporter-like_ATP-bd"/>
</dbReference>
<keyword evidence="4" id="KW-0762">Sugar transport</keyword>
<evidence type="ECO:0000256" key="1">
    <source>
        <dbReference type="ARBA" id="ARBA00022448"/>
    </source>
</evidence>
<dbReference type="InterPro" id="IPR003593">
    <property type="entry name" value="AAA+_ATPase"/>
</dbReference>
<feature type="compositionally biased region" description="Basic and acidic residues" evidence="10">
    <location>
        <begin position="1"/>
        <end position="17"/>
    </location>
</feature>
<evidence type="ECO:0000256" key="10">
    <source>
        <dbReference type="SAM" id="MobiDB-lite"/>
    </source>
</evidence>
<evidence type="ECO:0000259" key="11">
    <source>
        <dbReference type="PROSITE" id="PS50893"/>
    </source>
</evidence>
<dbReference type="PROSITE" id="PS50893">
    <property type="entry name" value="ABC_TRANSPORTER_2"/>
    <property type="match status" value="2"/>
</dbReference>
<keyword evidence="1" id="KW-0813">Transport</keyword>
<evidence type="ECO:0000256" key="6">
    <source>
        <dbReference type="ARBA" id="ARBA00022741"/>
    </source>
</evidence>
<dbReference type="Pfam" id="PF00005">
    <property type="entry name" value="ABC_tran"/>
    <property type="match status" value="2"/>
</dbReference>
<dbReference type="InterPro" id="IPR017871">
    <property type="entry name" value="ABC_transporter-like_CS"/>
</dbReference>
<dbReference type="CDD" id="cd03216">
    <property type="entry name" value="ABC_Carb_Monos_I"/>
    <property type="match status" value="1"/>
</dbReference>
<dbReference type="InterPro" id="IPR050107">
    <property type="entry name" value="ABC_carbohydrate_import_ATPase"/>
</dbReference>
<evidence type="ECO:0000256" key="9">
    <source>
        <dbReference type="ARBA" id="ARBA00023136"/>
    </source>
</evidence>
<evidence type="ECO:0000256" key="2">
    <source>
        <dbReference type="ARBA" id="ARBA00022475"/>
    </source>
</evidence>
<organism evidence="12 13">
    <name type="scientific">Paraburkholderia phenazinium</name>
    <dbReference type="NCBI Taxonomy" id="60549"/>
    <lineage>
        <taxon>Bacteria</taxon>
        <taxon>Pseudomonadati</taxon>
        <taxon>Pseudomonadota</taxon>
        <taxon>Betaproteobacteria</taxon>
        <taxon>Burkholderiales</taxon>
        <taxon>Burkholderiaceae</taxon>
        <taxon>Paraburkholderia</taxon>
    </lineage>
</organism>
<keyword evidence="8" id="KW-1278">Translocase</keyword>
<evidence type="ECO:0000256" key="3">
    <source>
        <dbReference type="ARBA" id="ARBA00022519"/>
    </source>
</evidence>
<protein>
    <submittedName>
        <fullName evidence="12">Monosaccharide ABC transporter ATP-binding protein, CUT2 family</fullName>
    </submittedName>
</protein>
<dbReference type="PROSITE" id="PS00211">
    <property type="entry name" value="ABC_TRANSPORTER_1"/>
    <property type="match status" value="1"/>
</dbReference>
<dbReference type="SMART" id="SM00382">
    <property type="entry name" value="AAA"/>
    <property type="match status" value="2"/>
</dbReference>
<feature type="domain" description="ABC transporter" evidence="11">
    <location>
        <begin position="274"/>
        <end position="520"/>
    </location>
</feature>
<dbReference type="AlphaFoldDB" id="A0A1N6JZA2"/>
<feature type="region of interest" description="Disordered" evidence="10">
    <location>
        <begin position="1"/>
        <end position="22"/>
    </location>
</feature>
<dbReference type="OrthoDB" id="9776369at2"/>
<evidence type="ECO:0000313" key="12">
    <source>
        <dbReference type="EMBL" id="SIO49569.1"/>
    </source>
</evidence>
<keyword evidence="6" id="KW-0547">Nucleotide-binding</keyword>
<keyword evidence="3" id="KW-0997">Cell inner membrane</keyword>
<evidence type="ECO:0000256" key="5">
    <source>
        <dbReference type="ARBA" id="ARBA00022737"/>
    </source>
</evidence>
<evidence type="ECO:0000256" key="7">
    <source>
        <dbReference type="ARBA" id="ARBA00022840"/>
    </source>
</evidence>
<keyword evidence="9" id="KW-0472">Membrane</keyword>
<dbReference type="Proteomes" id="UP000184693">
    <property type="component" value="Unassembled WGS sequence"/>
</dbReference>
<dbReference type="PANTHER" id="PTHR43790:SF1">
    <property type="entry name" value="XYLOSE IMPORT ATP-BINDING PROTEIN XYLG"/>
    <property type="match status" value="1"/>
</dbReference>
<accession>A0A1N6JZA2</accession>
<dbReference type="CDD" id="cd03215">
    <property type="entry name" value="ABC_Carb_Monos_II"/>
    <property type="match status" value="1"/>
</dbReference>
<dbReference type="GO" id="GO:0016887">
    <property type="term" value="F:ATP hydrolysis activity"/>
    <property type="evidence" value="ECO:0007669"/>
    <property type="project" value="InterPro"/>
</dbReference>
<evidence type="ECO:0000256" key="8">
    <source>
        <dbReference type="ARBA" id="ARBA00022967"/>
    </source>
</evidence>
<name>A0A1N6JZA2_9BURK</name>
<dbReference type="GO" id="GO:0005524">
    <property type="term" value="F:ATP binding"/>
    <property type="evidence" value="ECO:0007669"/>
    <property type="project" value="UniProtKB-KW"/>
</dbReference>
<sequence length="522" mass="56349">MISAASKDRPVPERGHTSEAGVVVDTSRTPLLKLDNISKIFGGVKALQAIRFDVLPGEVLCLAGENGCGKSTLIKVISGVYQPEPGAVMLMDGQSIEGLDPAKARELGIQVIWQDLALFPEMTVAENIAFEQNLGPRPRLVNYRQMKVAARRILERLGVSIDLGRSVRSLSIAQRQIVAIARALVADARLVFMDEPTASLSHAETEALLTIVRRLSADGIAVVFVSHRLAEVLNVCTRVTVLRDGQYVGTFPTAGMTQTRLTELMTGRTFDYAVRTTDLSAAPAVLQVDSLTRRGEYDAVSFSVRKGEILGVTGRLGAGRTELALSLFGMTRPDAGSIGLDGKKLSLGSNRDAIRAGIAYVSEDRLQLGLVQPQSIGDNTVAAVLDNLLDATRLISLRKRDGLIKDWIQQLAVKIGKPEDAVSTLSGGNQQRIVLAKWLATNPKLLILDSPTVGVDVGARAGIFAIIHKLAAQGMAILLISDEIPEVYFNADRILHMRNGRMVKEYVPGATSIDQIERDVHA</sequence>
<evidence type="ECO:0000256" key="4">
    <source>
        <dbReference type="ARBA" id="ARBA00022597"/>
    </source>
</evidence>
<keyword evidence="5" id="KW-0677">Repeat</keyword>
<dbReference type="InterPro" id="IPR027417">
    <property type="entry name" value="P-loop_NTPase"/>
</dbReference>
<reference evidence="12 13" key="1">
    <citation type="submission" date="2016-11" db="EMBL/GenBank/DDBJ databases">
        <authorList>
            <person name="Jaros S."/>
            <person name="Januszkiewicz K."/>
            <person name="Wedrychowicz H."/>
        </authorList>
    </citation>
    <scope>NUCLEOTIDE SEQUENCE [LARGE SCALE GENOMIC DNA]</scope>
    <source>
        <strain evidence="12 13">GAS86</strain>
    </source>
</reference>
<dbReference type="Gene3D" id="3.40.50.300">
    <property type="entry name" value="P-loop containing nucleotide triphosphate hydrolases"/>
    <property type="match status" value="2"/>
</dbReference>
<evidence type="ECO:0000313" key="13">
    <source>
        <dbReference type="Proteomes" id="UP000184693"/>
    </source>
</evidence>
<keyword evidence="7 12" id="KW-0067">ATP-binding</keyword>
<dbReference type="EMBL" id="FSRM01000002">
    <property type="protein sequence ID" value="SIO49569.1"/>
    <property type="molecule type" value="Genomic_DNA"/>
</dbReference>
<proteinExistence type="predicted"/>